<evidence type="ECO:0000259" key="8">
    <source>
        <dbReference type="Pfam" id="PF18765"/>
    </source>
</evidence>
<evidence type="ECO:0000256" key="4">
    <source>
        <dbReference type="ARBA" id="ARBA00022723"/>
    </source>
</evidence>
<dbReference type="PANTHER" id="PTHR33571">
    <property type="entry name" value="SSL8005 PROTEIN"/>
    <property type="match status" value="1"/>
</dbReference>
<proteinExistence type="predicted"/>
<dbReference type="InterPro" id="IPR043519">
    <property type="entry name" value="NT_sf"/>
</dbReference>
<dbReference type="CDD" id="cd05403">
    <property type="entry name" value="NT_KNTase_like"/>
    <property type="match status" value="1"/>
</dbReference>
<keyword evidence="6" id="KW-0067">ATP-binding</keyword>
<protein>
    <recommendedName>
        <fullName evidence="8">Polymerase beta nucleotidyltransferase domain-containing protein</fullName>
    </recommendedName>
</protein>
<dbReference type="InterPro" id="IPR041633">
    <property type="entry name" value="Polbeta"/>
</dbReference>
<reference evidence="9 10" key="1">
    <citation type="submission" date="2016-10" db="EMBL/GenBank/DDBJ databases">
        <authorList>
            <person name="de Groot N.N."/>
        </authorList>
    </citation>
    <scope>NUCLEOTIDE SEQUENCE [LARGE SCALE GENOMIC DNA]</scope>
    <source>
        <strain evidence="9 10">S137</strain>
    </source>
</reference>
<feature type="domain" description="Polymerase beta nucleotidyltransferase" evidence="8">
    <location>
        <begin position="9"/>
        <end position="96"/>
    </location>
</feature>
<evidence type="ECO:0000256" key="5">
    <source>
        <dbReference type="ARBA" id="ARBA00022741"/>
    </source>
</evidence>
<name>A0A1H0UF65_SELRU</name>
<dbReference type="GO" id="GO:0046872">
    <property type="term" value="F:metal ion binding"/>
    <property type="evidence" value="ECO:0007669"/>
    <property type="project" value="UniProtKB-KW"/>
</dbReference>
<dbReference type="PANTHER" id="PTHR33571:SF14">
    <property type="entry name" value="PROTEIN ADENYLYLTRANSFERASE MJ0435-RELATED"/>
    <property type="match status" value="1"/>
</dbReference>
<keyword evidence="3" id="KW-0548">Nucleotidyltransferase</keyword>
<dbReference type="EMBL" id="FNJQ01000032">
    <property type="protein sequence ID" value="SDP64781.1"/>
    <property type="molecule type" value="Genomic_DNA"/>
</dbReference>
<evidence type="ECO:0000256" key="6">
    <source>
        <dbReference type="ARBA" id="ARBA00022840"/>
    </source>
</evidence>
<dbReference type="SUPFAM" id="SSF81301">
    <property type="entry name" value="Nucleotidyltransferase"/>
    <property type="match status" value="1"/>
</dbReference>
<keyword evidence="2" id="KW-0808">Transferase</keyword>
<keyword evidence="4" id="KW-0479">Metal-binding</keyword>
<evidence type="ECO:0000256" key="1">
    <source>
        <dbReference type="ARBA" id="ARBA00001946"/>
    </source>
</evidence>
<gene>
    <name evidence="9" type="ORF">SAMN05216366_1327</name>
</gene>
<evidence type="ECO:0000313" key="10">
    <source>
        <dbReference type="Proteomes" id="UP000182412"/>
    </source>
</evidence>
<dbReference type="Pfam" id="PF18765">
    <property type="entry name" value="Polbeta"/>
    <property type="match status" value="1"/>
</dbReference>
<dbReference type="GO" id="GO:0005524">
    <property type="term" value="F:ATP binding"/>
    <property type="evidence" value="ECO:0007669"/>
    <property type="project" value="UniProtKB-KW"/>
</dbReference>
<dbReference type="Gene3D" id="3.30.460.10">
    <property type="entry name" value="Beta Polymerase, domain 2"/>
    <property type="match status" value="1"/>
</dbReference>
<keyword evidence="5" id="KW-0547">Nucleotide-binding</keyword>
<accession>A0A1H0UF65</accession>
<comment type="cofactor">
    <cofactor evidence="1">
        <name>Mg(2+)</name>
        <dbReference type="ChEBI" id="CHEBI:18420"/>
    </cofactor>
</comment>
<dbReference type="RefSeq" id="WP_074573175.1">
    <property type="nucleotide sequence ID" value="NZ_FNJQ01000032.1"/>
</dbReference>
<dbReference type="Proteomes" id="UP000182412">
    <property type="component" value="Unassembled WGS sequence"/>
</dbReference>
<dbReference type="AlphaFoldDB" id="A0A1H0UF65"/>
<dbReference type="InterPro" id="IPR052038">
    <property type="entry name" value="Type-VII_TA_antitoxin"/>
</dbReference>
<evidence type="ECO:0000256" key="2">
    <source>
        <dbReference type="ARBA" id="ARBA00022679"/>
    </source>
</evidence>
<evidence type="ECO:0000256" key="7">
    <source>
        <dbReference type="ARBA" id="ARBA00022842"/>
    </source>
</evidence>
<evidence type="ECO:0000313" key="9">
    <source>
        <dbReference type="EMBL" id="SDP64781.1"/>
    </source>
</evidence>
<sequence length="98" mass="10920">MYTIDAIKEKITPICKQYMVKKVFLFGSYARGDAKEGSDIDIRIEAGNIEDLFTLSSFRQDIIAALGIEVDIISASITSLDTPLRKNLESEEILLYAA</sequence>
<dbReference type="GO" id="GO:0016779">
    <property type="term" value="F:nucleotidyltransferase activity"/>
    <property type="evidence" value="ECO:0007669"/>
    <property type="project" value="UniProtKB-KW"/>
</dbReference>
<evidence type="ECO:0000256" key="3">
    <source>
        <dbReference type="ARBA" id="ARBA00022695"/>
    </source>
</evidence>
<organism evidence="9 10">
    <name type="scientific">Selenomonas ruminantium</name>
    <dbReference type="NCBI Taxonomy" id="971"/>
    <lineage>
        <taxon>Bacteria</taxon>
        <taxon>Bacillati</taxon>
        <taxon>Bacillota</taxon>
        <taxon>Negativicutes</taxon>
        <taxon>Selenomonadales</taxon>
        <taxon>Selenomonadaceae</taxon>
        <taxon>Selenomonas</taxon>
    </lineage>
</organism>
<keyword evidence="7" id="KW-0460">Magnesium</keyword>